<evidence type="ECO:0000256" key="1">
    <source>
        <dbReference type="SAM" id="MobiDB-lite"/>
    </source>
</evidence>
<dbReference type="RefSeq" id="XP_024323704.1">
    <property type="nucleotide sequence ID" value="XM_024470138.1"/>
</dbReference>
<feature type="region of interest" description="Disordered" evidence="1">
    <location>
        <begin position="64"/>
        <end position="92"/>
    </location>
</feature>
<evidence type="ECO:0000313" key="2">
    <source>
        <dbReference type="EMBL" id="OAF58419.2"/>
    </source>
</evidence>
<dbReference type="GeneID" id="36289600"/>
<protein>
    <submittedName>
        <fullName evidence="2">Uncharacterized protein</fullName>
    </submittedName>
</protein>
<dbReference type="EMBL" id="KV441397">
    <property type="protein sequence ID" value="OAF58419.2"/>
    <property type="molecule type" value="Genomic_DNA"/>
</dbReference>
<proteinExistence type="predicted"/>
<name>A0A177A8D9_9PEZI</name>
<dbReference type="AlphaFoldDB" id="A0A177A8D9"/>
<gene>
    <name evidence="2" type="ORF">VC83_06541</name>
</gene>
<reference evidence="2" key="1">
    <citation type="submission" date="2016-03" db="EMBL/GenBank/DDBJ databases">
        <title>Updated assembly of Pseudogymnoascus destructans, the fungus causing white-nose syndrome of bats.</title>
        <authorList>
            <person name="Palmer J.M."/>
            <person name="Drees K.P."/>
            <person name="Foster J.T."/>
            <person name="Lindner D.L."/>
        </authorList>
    </citation>
    <scope>NUCLEOTIDE SEQUENCE [LARGE SCALE GENOMIC DNA]</scope>
    <source>
        <strain evidence="2">20631-21</strain>
    </source>
</reference>
<organism evidence="2">
    <name type="scientific">Pseudogymnoascus destructans</name>
    <dbReference type="NCBI Taxonomy" id="655981"/>
    <lineage>
        <taxon>Eukaryota</taxon>
        <taxon>Fungi</taxon>
        <taxon>Dikarya</taxon>
        <taxon>Ascomycota</taxon>
        <taxon>Pezizomycotina</taxon>
        <taxon>Leotiomycetes</taxon>
        <taxon>Thelebolales</taxon>
        <taxon>Thelebolaceae</taxon>
        <taxon>Pseudogymnoascus</taxon>
    </lineage>
</organism>
<accession>A0A177A8D9</accession>
<sequence>MLQPMPNPRSSHDPLIKLMNNTSVRFRLDLDPERLKNMEEHGVMLERGDSESQRIIATALFDVAEGKTHPSSGPCQSHPHSPYRGDGPTGAV</sequence>
<dbReference type="Proteomes" id="UP000077154">
    <property type="component" value="Unassembled WGS sequence"/>
</dbReference>
<feature type="compositionally biased region" description="Polar residues" evidence="1">
    <location>
        <begin position="69"/>
        <end position="79"/>
    </location>
</feature>